<dbReference type="Proteomes" id="UP000644756">
    <property type="component" value="Unassembled WGS sequence"/>
</dbReference>
<evidence type="ECO:0000313" key="3">
    <source>
        <dbReference type="Proteomes" id="UP000644756"/>
    </source>
</evidence>
<keyword evidence="3" id="KW-1185">Reference proteome</keyword>
<reference evidence="2" key="1">
    <citation type="journal article" date="2014" name="Int. J. Syst. Evol. Microbiol.">
        <title>Complete genome sequence of Corynebacterium casei LMG S-19264T (=DSM 44701T), isolated from a smear-ripened cheese.</title>
        <authorList>
            <consortium name="US DOE Joint Genome Institute (JGI-PGF)"/>
            <person name="Walter F."/>
            <person name="Albersmeier A."/>
            <person name="Kalinowski J."/>
            <person name="Ruckert C."/>
        </authorList>
    </citation>
    <scope>NUCLEOTIDE SEQUENCE</scope>
    <source>
        <strain evidence="2">CGMCC 1.12987</strain>
    </source>
</reference>
<evidence type="ECO:0000256" key="1">
    <source>
        <dbReference type="SAM" id="Phobius"/>
    </source>
</evidence>
<comment type="caution">
    <text evidence="2">The sequence shown here is derived from an EMBL/GenBank/DDBJ whole genome shotgun (WGS) entry which is preliminary data.</text>
</comment>
<sequence>MTFYIGSIVITVIIGLLLKYSRLSHPFSRAVLMLIILNVVVSICLLENVFQNQNPVLNDGIGIRNSLAYLIIGEDGWTHELFKAAFDQSIFMTLILLGVYLILLITEEWPGKKRNTR</sequence>
<feature type="transmembrane region" description="Helical" evidence="1">
    <location>
        <begin position="30"/>
        <end position="50"/>
    </location>
</feature>
<name>A0A917CK50_9BACL</name>
<feature type="transmembrane region" description="Helical" evidence="1">
    <location>
        <begin position="6"/>
        <end position="23"/>
    </location>
</feature>
<feature type="transmembrane region" description="Helical" evidence="1">
    <location>
        <begin position="89"/>
        <end position="106"/>
    </location>
</feature>
<dbReference type="RefSeq" id="WP_188528643.1">
    <property type="nucleotide sequence ID" value="NZ_BMGR01000001.1"/>
</dbReference>
<accession>A0A917CK50</accession>
<dbReference type="AlphaFoldDB" id="A0A917CK50"/>
<keyword evidence="1" id="KW-0812">Transmembrane</keyword>
<gene>
    <name evidence="2" type="ORF">GCM10010916_04830</name>
</gene>
<keyword evidence="1" id="KW-0472">Membrane</keyword>
<protein>
    <submittedName>
        <fullName evidence="2">Uncharacterized protein</fullName>
    </submittedName>
</protein>
<proteinExistence type="predicted"/>
<dbReference type="EMBL" id="BMGR01000001">
    <property type="protein sequence ID" value="GGF90495.1"/>
    <property type="molecule type" value="Genomic_DNA"/>
</dbReference>
<keyword evidence="1" id="KW-1133">Transmembrane helix</keyword>
<evidence type="ECO:0000313" key="2">
    <source>
        <dbReference type="EMBL" id="GGF90495.1"/>
    </source>
</evidence>
<reference evidence="2" key="2">
    <citation type="submission" date="2020-09" db="EMBL/GenBank/DDBJ databases">
        <authorList>
            <person name="Sun Q."/>
            <person name="Zhou Y."/>
        </authorList>
    </citation>
    <scope>NUCLEOTIDE SEQUENCE</scope>
    <source>
        <strain evidence="2">CGMCC 1.12987</strain>
    </source>
</reference>
<organism evidence="2 3">
    <name type="scientific">Paenibacillus abyssi</name>
    <dbReference type="NCBI Taxonomy" id="1340531"/>
    <lineage>
        <taxon>Bacteria</taxon>
        <taxon>Bacillati</taxon>
        <taxon>Bacillota</taxon>
        <taxon>Bacilli</taxon>
        <taxon>Bacillales</taxon>
        <taxon>Paenibacillaceae</taxon>
        <taxon>Paenibacillus</taxon>
    </lineage>
</organism>